<protein>
    <submittedName>
        <fullName evidence="1">Uncharacterized protein</fullName>
    </submittedName>
</protein>
<proteinExistence type="predicted"/>
<name>A0A4P7LN51_9BURK</name>
<evidence type="ECO:0000313" key="2">
    <source>
        <dbReference type="Proteomes" id="UP000295294"/>
    </source>
</evidence>
<dbReference type="KEGG" id="cox:E0W60_35045"/>
<dbReference type="RefSeq" id="WP_135707421.1">
    <property type="nucleotide sequence ID" value="NZ_CP038639.1"/>
</dbReference>
<evidence type="ECO:0000313" key="1">
    <source>
        <dbReference type="EMBL" id="QBY56259.1"/>
    </source>
</evidence>
<accession>A0A4P7LN51</accession>
<dbReference type="Proteomes" id="UP000295294">
    <property type="component" value="Plasmid unnamed4"/>
</dbReference>
<dbReference type="EMBL" id="CP038639">
    <property type="protein sequence ID" value="QBY56259.1"/>
    <property type="molecule type" value="Genomic_DNA"/>
</dbReference>
<reference evidence="1 2" key="1">
    <citation type="submission" date="2019-03" db="EMBL/GenBank/DDBJ databases">
        <title>Efficiently degradation of phenoxyalkanoic acid herbicides by Cupriavidus oxalaticus strain X32.</title>
        <authorList>
            <person name="Sheng X."/>
        </authorList>
    </citation>
    <scope>NUCLEOTIDE SEQUENCE [LARGE SCALE GENOMIC DNA]</scope>
    <source>
        <strain evidence="1 2">X32</strain>
        <plasmid evidence="1 2">unnamed4</plasmid>
    </source>
</reference>
<keyword evidence="1" id="KW-0614">Plasmid</keyword>
<geneLocation type="plasmid" evidence="1">
    <name>unnamed4</name>
</geneLocation>
<gene>
    <name evidence="1" type="ORF">E0W60_35045</name>
</gene>
<organism evidence="1 2">
    <name type="scientific">Cupriavidus oxalaticus</name>
    <dbReference type="NCBI Taxonomy" id="96344"/>
    <lineage>
        <taxon>Bacteria</taxon>
        <taxon>Pseudomonadati</taxon>
        <taxon>Pseudomonadota</taxon>
        <taxon>Betaproteobacteria</taxon>
        <taxon>Burkholderiales</taxon>
        <taxon>Burkholderiaceae</taxon>
        <taxon>Cupriavidus</taxon>
    </lineage>
</organism>
<dbReference type="AlphaFoldDB" id="A0A4P7LN51"/>
<sequence length="91" mass="10424">MQATNQPRLRMIEEVDNILPRFGEFYRTLKQQQGRGSRKRGDTTLRTILMHGASSSDNAWHTIAMAGVAWFSDVLSTLWRQLLANGFVQMI</sequence>